<proteinExistence type="predicted"/>
<reference evidence="2 3" key="1">
    <citation type="journal article" date="2024" name="Nat. Commun.">
        <title>Phylogenomics reveals the evolutionary origins of lichenization in chlorophyte algae.</title>
        <authorList>
            <person name="Puginier C."/>
            <person name="Libourel C."/>
            <person name="Otte J."/>
            <person name="Skaloud P."/>
            <person name="Haon M."/>
            <person name="Grisel S."/>
            <person name="Petersen M."/>
            <person name="Berrin J.G."/>
            <person name="Delaux P.M."/>
            <person name="Dal Grande F."/>
            <person name="Keller J."/>
        </authorList>
    </citation>
    <scope>NUCLEOTIDE SEQUENCE [LARGE SCALE GENOMIC DNA]</scope>
    <source>
        <strain evidence="2 3">SAG 216-7</strain>
    </source>
</reference>
<protein>
    <recommendedName>
        <fullName evidence="4">BZIP domain-containing protein</fullName>
    </recommendedName>
</protein>
<dbReference type="CDD" id="cd14688">
    <property type="entry name" value="bZIP_YAP"/>
    <property type="match status" value="1"/>
</dbReference>
<feature type="compositionally biased region" description="Low complexity" evidence="1">
    <location>
        <begin position="126"/>
        <end position="147"/>
    </location>
</feature>
<accession>A0ABR2Z3D6</accession>
<name>A0ABR2Z3D6_9CHLO</name>
<feature type="region of interest" description="Disordered" evidence="1">
    <location>
        <begin position="332"/>
        <end position="358"/>
    </location>
</feature>
<evidence type="ECO:0000256" key="1">
    <source>
        <dbReference type="SAM" id="MobiDB-lite"/>
    </source>
</evidence>
<feature type="compositionally biased region" description="Polar residues" evidence="1">
    <location>
        <begin position="166"/>
        <end position="175"/>
    </location>
</feature>
<evidence type="ECO:0000313" key="3">
    <source>
        <dbReference type="Proteomes" id="UP001491310"/>
    </source>
</evidence>
<feature type="compositionally biased region" description="Basic residues" evidence="1">
    <location>
        <begin position="289"/>
        <end position="299"/>
    </location>
</feature>
<dbReference type="EMBL" id="JALJOT010000001">
    <property type="protein sequence ID" value="KAK9918712.1"/>
    <property type="molecule type" value="Genomic_DNA"/>
</dbReference>
<feature type="region of interest" description="Disordered" evidence="1">
    <location>
        <begin position="96"/>
        <end position="306"/>
    </location>
</feature>
<sequence length="652" mass="69818">MNPSLSFSLDERTVAALLQEDESTFNMLGSLLPTAASAALAAAEAQLGDPSALQAANAAAMHHLLQLHAGQVGAAQNADSRREWANAVLEALRSQSKLPGQASLPPPSPQQPSAADAGSGGGGGTSAVAGPSGSSSGGRPPTGLSGSFAHLFPPQPPANGAKGDGHQSSIYQSPFASHPRSNPALPGGSKGGASAMPPLPSPSGRADSHGPQNPTSPVPRGSMGGNPARARSTNDSTMSGRDDGEAPACFSGESNDSHADHQGRPVAQDNTELDTEELRLRRIQEKNRRNQRKFRARQRAKLEDSEAQVRELSRQVMALERAKLELEVRNRQLEASAQRSKDSAPSPTPSGQAEETKDDAPYFESLSVFVSKVRGDTFTWEQARDMTFKDIAKNVEMYHSMLSRLFEQGAEDPDSPAHAKLVELLALKNASEFQTWKSRPQLIHMQYAMLNEASGASDAPRLAKWQSIVMALQLSEEQKERLLAARTYLLAQMMEIIQERTLIISMLQGAVPSMEEGRQQNAGYLNASAAAERLQRNVNREHFLCTDFLLAFWQVATPLQQAKCELLAFPWTPDVLAMCNLLAASASEMADVKRSYEAQAKGDPGASHQTSPFNCLLMPELASLQDGSVQMADGSAPGLAEVLDMKAFANNT</sequence>
<feature type="compositionally biased region" description="Basic and acidic residues" evidence="1">
    <location>
        <begin position="276"/>
        <end position="288"/>
    </location>
</feature>
<keyword evidence="3" id="KW-1185">Reference proteome</keyword>
<gene>
    <name evidence="2" type="ORF">WJX75_006208</name>
</gene>
<feature type="compositionally biased region" description="Polar residues" evidence="1">
    <location>
        <begin position="333"/>
        <end position="353"/>
    </location>
</feature>
<evidence type="ECO:0000313" key="2">
    <source>
        <dbReference type="EMBL" id="KAK9918712.1"/>
    </source>
</evidence>
<dbReference type="Proteomes" id="UP001491310">
    <property type="component" value="Unassembled WGS sequence"/>
</dbReference>
<comment type="caution">
    <text evidence="2">The sequence shown here is derived from an EMBL/GenBank/DDBJ whole genome shotgun (WGS) entry which is preliminary data.</text>
</comment>
<evidence type="ECO:0008006" key="4">
    <source>
        <dbReference type="Google" id="ProtNLM"/>
    </source>
</evidence>
<organism evidence="2 3">
    <name type="scientific">Coccomyxa subellipsoidea</name>
    <dbReference type="NCBI Taxonomy" id="248742"/>
    <lineage>
        <taxon>Eukaryota</taxon>
        <taxon>Viridiplantae</taxon>
        <taxon>Chlorophyta</taxon>
        <taxon>core chlorophytes</taxon>
        <taxon>Trebouxiophyceae</taxon>
        <taxon>Trebouxiophyceae incertae sedis</taxon>
        <taxon>Coccomyxaceae</taxon>
        <taxon>Coccomyxa</taxon>
    </lineage>
</organism>